<dbReference type="InterPro" id="IPR001878">
    <property type="entry name" value="Znf_CCHC"/>
</dbReference>
<organism evidence="4 5">
    <name type="scientific">Oedothorax gibbosus</name>
    <dbReference type="NCBI Taxonomy" id="931172"/>
    <lineage>
        <taxon>Eukaryota</taxon>
        <taxon>Metazoa</taxon>
        <taxon>Ecdysozoa</taxon>
        <taxon>Arthropoda</taxon>
        <taxon>Chelicerata</taxon>
        <taxon>Arachnida</taxon>
        <taxon>Araneae</taxon>
        <taxon>Araneomorphae</taxon>
        <taxon>Entelegynae</taxon>
        <taxon>Araneoidea</taxon>
        <taxon>Linyphiidae</taxon>
        <taxon>Erigoninae</taxon>
        <taxon>Oedothorax</taxon>
    </lineage>
</organism>
<dbReference type="GO" id="GO:0003676">
    <property type="term" value="F:nucleic acid binding"/>
    <property type="evidence" value="ECO:0007669"/>
    <property type="project" value="InterPro"/>
</dbReference>
<dbReference type="EMBL" id="JAFNEN010001312">
    <property type="protein sequence ID" value="KAG8174137.1"/>
    <property type="molecule type" value="Genomic_DNA"/>
</dbReference>
<feature type="region of interest" description="Disordered" evidence="2">
    <location>
        <begin position="244"/>
        <end position="269"/>
    </location>
</feature>
<reference evidence="4 5" key="1">
    <citation type="journal article" date="2022" name="Nat. Ecol. Evol.">
        <title>A masculinizing supergene underlies an exaggerated male reproductive morph in a spider.</title>
        <authorList>
            <person name="Hendrickx F."/>
            <person name="De Corte Z."/>
            <person name="Sonet G."/>
            <person name="Van Belleghem S.M."/>
            <person name="Kostlbacher S."/>
            <person name="Vangestel C."/>
        </authorList>
    </citation>
    <scope>NUCLEOTIDE SEQUENCE [LARGE SCALE GENOMIC DNA]</scope>
    <source>
        <strain evidence="4">W744_W776</strain>
    </source>
</reference>
<feature type="domain" description="CCHC-type" evidence="3">
    <location>
        <begin position="187"/>
        <end position="200"/>
    </location>
</feature>
<keyword evidence="1" id="KW-0862">Zinc</keyword>
<evidence type="ECO:0000313" key="4">
    <source>
        <dbReference type="EMBL" id="KAG8174137.1"/>
    </source>
</evidence>
<dbReference type="PROSITE" id="PS50158">
    <property type="entry name" value="ZF_CCHC"/>
    <property type="match status" value="1"/>
</dbReference>
<accession>A0AAV6TRG2</accession>
<protein>
    <recommendedName>
        <fullName evidence="3">CCHC-type domain-containing protein</fullName>
    </recommendedName>
</protein>
<proteinExistence type="predicted"/>
<evidence type="ECO:0000256" key="1">
    <source>
        <dbReference type="PROSITE-ProRule" id="PRU00047"/>
    </source>
</evidence>
<comment type="caution">
    <text evidence="4">The sequence shown here is derived from an EMBL/GenBank/DDBJ whole genome shotgun (WGS) entry which is preliminary data.</text>
</comment>
<evidence type="ECO:0000259" key="3">
    <source>
        <dbReference type="PROSITE" id="PS50158"/>
    </source>
</evidence>
<sequence length="269" mass="29802">MGNLRDTVESHVAQPIPSYAEMAATASDRSEVSIFVDLPKEGEGPLNFSSFKETLGVLIAKDNIRCNGYIYVILPNLEDANKIKEILGNSPSFSNLKSSIASKENPKFIIKFTDYSEESALLEQLKLKNTIFKDVTVTTVFKIKVTNKFHWIIEVPPAIFRTVDRLGALYLGASRHRVSEFISIRHCKKCGQYGHTTSKCSYANALCMKCGAEPHTGTCSPKCIICTGKNATNDGLNEIYSTSHKTGTDQCPEHRRQTRLAKGRVNHGP</sequence>
<dbReference type="GO" id="GO:0008270">
    <property type="term" value="F:zinc ion binding"/>
    <property type="evidence" value="ECO:0007669"/>
    <property type="project" value="UniProtKB-KW"/>
</dbReference>
<dbReference type="Proteomes" id="UP000827092">
    <property type="component" value="Unassembled WGS sequence"/>
</dbReference>
<evidence type="ECO:0000313" key="5">
    <source>
        <dbReference type="Proteomes" id="UP000827092"/>
    </source>
</evidence>
<feature type="compositionally biased region" description="Basic residues" evidence="2">
    <location>
        <begin position="256"/>
        <end position="269"/>
    </location>
</feature>
<dbReference type="AlphaFoldDB" id="A0AAV6TRG2"/>
<keyword evidence="1" id="KW-0479">Metal-binding</keyword>
<evidence type="ECO:0000256" key="2">
    <source>
        <dbReference type="SAM" id="MobiDB-lite"/>
    </source>
</evidence>
<gene>
    <name evidence="4" type="ORF">JTE90_028367</name>
</gene>
<keyword evidence="5" id="KW-1185">Reference proteome</keyword>
<keyword evidence="1" id="KW-0863">Zinc-finger</keyword>
<name>A0AAV6TRG2_9ARAC</name>